<dbReference type="InterPro" id="IPR001867">
    <property type="entry name" value="OmpR/PhoB-type_DNA-bd"/>
</dbReference>
<dbReference type="Gene3D" id="1.25.40.10">
    <property type="entry name" value="Tetratricopeptide repeat domain"/>
    <property type="match status" value="1"/>
</dbReference>
<name>A0A211ZUV1_9PROT</name>
<evidence type="ECO:0000259" key="3">
    <source>
        <dbReference type="PROSITE" id="PS51755"/>
    </source>
</evidence>
<evidence type="ECO:0000256" key="1">
    <source>
        <dbReference type="ARBA" id="ARBA00023125"/>
    </source>
</evidence>
<protein>
    <recommendedName>
        <fullName evidence="3">OmpR/PhoB-type domain-containing protein</fullName>
    </recommendedName>
</protein>
<proteinExistence type="predicted"/>
<keyword evidence="5" id="KW-1185">Reference proteome</keyword>
<dbReference type="SUPFAM" id="SSF52540">
    <property type="entry name" value="P-loop containing nucleoside triphosphate hydrolases"/>
    <property type="match status" value="1"/>
</dbReference>
<dbReference type="PRINTS" id="PR00364">
    <property type="entry name" value="DISEASERSIST"/>
</dbReference>
<sequence length="964" mass="105607">MSILENDDEGEAFLFGPYRLIPSKRKLLEGDRSVGLGSRAFEMLELLVRRRGQVVSGREILEHVWPDVVVEEANLRTQMSHLRAALGQEAGQPTYITNIRGRGYSFVVPVEHSVAPPPARPNAALPRSWSLPGRLQRLVGRRTCLASLPGLLRAKRFVTIVGPGGIGKTTLAIELGHIVADEFACDVCYVDLGAIKTADLVISEVAAALGYSVRSGDPVVGLASFVADRYVLLILDCCEHVIETASALAAELFQRTPRLHIMATSREPLRAEGETVHLLDPLQLASDAPDLTACEALSVPSVQLFMQRAASSGYIAELQDCDAPKVAQICRQVDGNPLALELAGSRLITYGFTGLLAALGGRAILGWPGRRAELRHRTLEATLDWSFQLLTAIERRVLSRLSIFAGSFTMRAAQAVAQDNANDSWMVARAVESLVDKSLVAIRVGGGAHSFRLLDVTRFYAELKLAEGDEGPTVARRHAVFCAEDLQRREPPRGTEPARGRSAYGPLTGDVRAALEWCFSPVGESGLGVILAAQASTMFLDLSMLDECLRWCGAALAHLTESDRVSALGLKLREALALSMMYTSGNDESVGDVIRGALDTAVALGERQSQLHLLAGLNLYLTRREDFVGALEAAERFSATADGSHDNVEIVAAEWMLGATQHLIGHQRLGQEILEQGFRHARALGVRKIHYFGFDHGRRAVVTRTWTAWLRGMPDKAIRYANEALNMSTEPKHPVTLCMTYLYVTRVILWLRDLDWAETLVDALTDLATRHRLNPYLTGARALRGELLLARGQTEPGLALLRETLEPLREEQQTIVLTTTLRAYAEGLARVGGIEEAAETIAALVSRAEGKAPTYMLPELLRTQADIMLAAGRDQDHHAEACYRKAVACAQRDEALGWELRATLSLARFWIAHDRTTEAEEALARILCRFTGKRDMGDLLEADQLRRACSAPSHPAVRRVACRI</sequence>
<dbReference type="Proteomes" id="UP000196655">
    <property type="component" value="Unassembled WGS sequence"/>
</dbReference>
<reference evidence="5" key="1">
    <citation type="submission" date="2017-05" db="EMBL/GenBank/DDBJ databases">
        <authorList>
            <person name="Macchi M."/>
            <person name="Festa S."/>
            <person name="Coppotelli B.M."/>
            <person name="Morelli I.S."/>
        </authorList>
    </citation>
    <scope>NUCLEOTIDE SEQUENCE [LARGE SCALE GENOMIC DNA]</scope>
    <source>
        <strain evidence="5">I</strain>
    </source>
</reference>
<dbReference type="InterPro" id="IPR027417">
    <property type="entry name" value="P-loop_NTPase"/>
</dbReference>
<dbReference type="InterPro" id="IPR036388">
    <property type="entry name" value="WH-like_DNA-bd_sf"/>
</dbReference>
<gene>
    <name evidence="4" type="ORF">BWR60_00545</name>
</gene>
<comment type="caution">
    <text evidence="4">The sequence shown here is derived from an EMBL/GenBank/DDBJ whole genome shotgun (WGS) entry which is preliminary data.</text>
</comment>
<dbReference type="PANTHER" id="PTHR47691">
    <property type="entry name" value="REGULATOR-RELATED"/>
    <property type="match status" value="1"/>
</dbReference>
<dbReference type="AlphaFoldDB" id="A0A211ZUV1"/>
<dbReference type="EMBL" id="NHON01000001">
    <property type="protein sequence ID" value="OWJ69068.1"/>
    <property type="molecule type" value="Genomic_DNA"/>
</dbReference>
<evidence type="ECO:0000313" key="5">
    <source>
        <dbReference type="Proteomes" id="UP000196655"/>
    </source>
</evidence>
<dbReference type="GO" id="GO:0000160">
    <property type="term" value="P:phosphorelay signal transduction system"/>
    <property type="evidence" value="ECO:0007669"/>
    <property type="project" value="InterPro"/>
</dbReference>
<dbReference type="RefSeq" id="WP_088149056.1">
    <property type="nucleotide sequence ID" value="NZ_NHON01000001.1"/>
</dbReference>
<dbReference type="CDD" id="cd01983">
    <property type="entry name" value="SIMIBI"/>
    <property type="match status" value="1"/>
</dbReference>
<dbReference type="Gene3D" id="3.40.50.300">
    <property type="entry name" value="P-loop containing nucleotide triphosphate hydrolases"/>
    <property type="match status" value="1"/>
</dbReference>
<feature type="domain" description="OmpR/PhoB-type" evidence="3">
    <location>
        <begin position="10"/>
        <end position="108"/>
    </location>
</feature>
<feature type="DNA-binding region" description="OmpR/PhoB-type" evidence="2">
    <location>
        <begin position="10"/>
        <end position="108"/>
    </location>
</feature>
<dbReference type="SUPFAM" id="SSF48452">
    <property type="entry name" value="TPR-like"/>
    <property type="match status" value="1"/>
</dbReference>
<dbReference type="InterPro" id="IPR016032">
    <property type="entry name" value="Sig_transdc_resp-reg_C-effctor"/>
</dbReference>
<dbReference type="CDD" id="cd00383">
    <property type="entry name" value="trans_reg_C"/>
    <property type="match status" value="1"/>
</dbReference>
<dbReference type="Pfam" id="PF25872">
    <property type="entry name" value="HTH_77"/>
    <property type="match status" value="1"/>
</dbReference>
<keyword evidence="1 2" id="KW-0238">DNA-binding</keyword>
<dbReference type="PANTHER" id="PTHR47691:SF3">
    <property type="entry name" value="HTH-TYPE TRANSCRIPTIONAL REGULATOR RV0890C-RELATED"/>
    <property type="match status" value="1"/>
</dbReference>
<organism evidence="4 5">
    <name type="scientific">Inquilinus limosus</name>
    <dbReference type="NCBI Taxonomy" id="171674"/>
    <lineage>
        <taxon>Bacteria</taxon>
        <taxon>Pseudomonadati</taxon>
        <taxon>Pseudomonadota</taxon>
        <taxon>Alphaproteobacteria</taxon>
        <taxon>Rhodospirillales</taxon>
        <taxon>Rhodospirillaceae</taxon>
        <taxon>Inquilinus</taxon>
    </lineage>
</organism>
<evidence type="ECO:0000256" key="2">
    <source>
        <dbReference type="PROSITE-ProRule" id="PRU01091"/>
    </source>
</evidence>
<dbReference type="GO" id="GO:0003677">
    <property type="term" value="F:DNA binding"/>
    <property type="evidence" value="ECO:0007669"/>
    <property type="project" value="UniProtKB-UniRule"/>
</dbReference>
<dbReference type="SMART" id="SM00862">
    <property type="entry name" value="Trans_reg_C"/>
    <property type="match status" value="1"/>
</dbReference>
<dbReference type="Gene3D" id="1.10.10.10">
    <property type="entry name" value="Winged helix-like DNA-binding domain superfamily/Winged helix DNA-binding domain"/>
    <property type="match status" value="1"/>
</dbReference>
<dbReference type="GO" id="GO:0006355">
    <property type="term" value="P:regulation of DNA-templated transcription"/>
    <property type="evidence" value="ECO:0007669"/>
    <property type="project" value="InterPro"/>
</dbReference>
<dbReference type="SUPFAM" id="SSF46894">
    <property type="entry name" value="C-terminal effector domain of the bipartite response regulators"/>
    <property type="match status" value="1"/>
</dbReference>
<dbReference type="InterPro" id="IPR058852">
    <property type="entry name" value="HTH_77"/>
</dbReference>
<dbReference type="PROSITE" id="PS51755">
    <property type="entry name" value="OMPR_PHOB"/>
    <property type="match status" value="1"/>
</dbReference>
<evidence type="ECO:0000313" key="4">
    <source>
        <dbReference type="EMBL" id="OWJ69068.1"/>
    </source>
</evidence>
<dbReference type="OrthoDB" id="4473689at2"/>
<dbReference type="InterPro" id="IPR011990">
    <property type="entry name" value="TPR-like_helical_dom_sf"/>
</dbReference>
<accession>A0A211ZUV1</accession>
<dbReference type="Pfam" id="PF00486">
    <property type="entry name" value="Trans_reg_C"/>
    <property type="match status" value="1"/>
</dbReference>